<accession>T1KZ37</accession>
<reference evidence="1" key="2">
    <citation type="submission" date="2015-06" db="UniProtKB">
        <authorList>
            <consortium name="EnsemblMetazoa"/>
        </authorList>
    </citation>
    <scope>IDENTIFICATION</scope>
</reference>
<reference evidence="2" key="1">
    <citation type="submission" date="2011-08" db="EMBL/GenBank/DDBJ databases">
        <authorList>
            <person name="Rombauts S."/>
        </authorList>
    </citation>
    <scope>NUCLEOTIDE SEQUENCE</scope>
    <source>
        <strain evidence="2">London</strain>
    </source>
</reference>
<name>T1KZ37_TETUR</name>
<evidence type="ECO:0000313" key="2">
    <source>
        <dbReference type="Proteomes" id="UP000015104"/>
    </source>
</evidence>
<organism evidence="1 2">
    <name type="scientific">Tetranychus urticae</name>
    <name type="common">Two-spotted spider mite</name>
    <dbReference type="NCBI Taxonomy" id="32264"/>
    <lineage>
        <taxon>Eukaryota</taxon>
        <taxon>Metazoa</taxon>
        <taxon>Ecdysozoa</taxon>
        <taxon>Arthropoda</taxon>
        <taxon>Chelicerata</taxon>
        <taxon>Arachnida</taxon>
        <taxon>Acari</taxon>
        <taxon>Acariformes</taxon>
        <taxon>Trombidiformes</taxon>
        <taxon>Prostigmata</taxon>
        <taxon>Eleutherengona</taxon>
        <taxon>Raphignathae</taxon>
        <taxon>Tetranychoidea</taxon>
        <taxon>Tetranychidae</taxon>
        <taxon>Tetranychus</taxon>
    </lineage>
</organism>
<proteinExistence type="predicted"/>
<keyword evidence="2" id="KW-1185">Reference proteome</keyword>
<dbReference type="HOGENOM" id="CLU_3351695_0_0_1"/>
<protein>
    <submittedName>
        <fullName evidence="1">Uncharacterized protein</fullName>
    </submittedName>
</protein>
<dbReference type="EnsemblMetazoa" id="tetur28g00220.1">
    <property type="protein sequence ID" value="tetur28g00220.1"/>
    <property type="gene ID" value="tetur28g00220"/>
</dbReference>
<dbReference type="EMBL" id="CAEY01000736">
    <property type="status" value="NOT_ANNOTATED_CDS"/>
    <property type="molecule type" value="Genomic_DNA"/>
</dbReference>
<dbReference type="Proteomes" id="UP000015104">
    <property type="component" value="Unassembled WGS sequence"/>
</dbReference>
<sequence>MAGEKITCYYFIQVDQNARMQGSNHLYQLIASNYKRK</sequence>
<evidence type="ECO:0000313" key="1">
    <source>
        <dbReference type="EnsemblMetazoa" id="tetur28g00220.1"/>
    </source>
</evidence>
<dbReference type="AlphaFoldDB" id="T1KZ37"/>